<name>A0A8D8XJR7_9HEMI</name>
<dbReference type="AlphaFoldDB" id="A0A8D8XJR7"/>
<sequence length="99" mass="11704">MVLTNLLSIYVLNNSDTRVNNMSVKLLNKFDLQYKISSNQFYENDSAMYVQNPFKGVPRYHQCQRNHQFKQIMKNDVPKIRYNFPQRRTSIIGKSVLTA</sequence>
<organism evidence="1">
    <name type="scientific">Cacopsylla melanoneura</name>
    <dbReference type="NCBI Taxonomy" id="428564"/>
    <lineage>
        <taxon>Eukaryota</taxon>
        <taxon>Metazoa</taxon>
        <taxon>Ecdysozoa</taxon>
        <taxon>Arthropoda</taxon>
        <taxon>Hexapoda</taxon>
        <taxon>Insecta</taxon>
        <taxon>Pterygota</taxon>
        <taxon>Neoptera</taxon>
        <taxon>Paraneoptera</taxon>
        <taxon>Hemiptera</taxon>
        <taxon>Sternorrhyncha</taxon>
        <taxon>Psylloidea</taxon>
        <taxon>Psyllidae</taxon>
        <taxon>Psyllinae</taxon>
        <taxon>Cacopsylla</taxon>
    </lineage>
</organism>
<protein>
    <submittedName>
        <fullName evidence="1">Uncharacterized protein</fullName>
    </submittedName>
</protein>
<evidence type="ECO:0000313" key="1">
    <source>
        <dbReference type="EMBL" id="CAG6698043.1"/>
    </source>
</evidence>
<accession>A0A8D8XJR7</accession>
<dbReference type="EMBL" id="HBUF01335920">
    <property type="protein sequence ID" value="CAG6698043.1"/>
    <property type="molecule type" value="Transcribed_RNA"/>
</dbReference>
<reference evidence="1" key="1">
    <citation type="submission" date="2021-05" db="EMBL/GenBank/DDBJ databases">
        <authorList>
            <person name="Alioto T."/>
            <person name="Alioto T."/>
            <person name="Gomez Garrido J."/>
        </authorList>
    </citation>
    <scope>NUCLEOTIDE SEQUENCE</scope>
</reference>
<proteinExistence type="predicted"/>